<organism evidence="3 4">
    <name type="scientific">Collybia nuda</name>
    <dbReference type="NCBI Taxonomy" id="64659"/>
    <lineage>
        <taxon>Eukaryota</taxon>
        <taxon>Fungi</taxon>
        <taxon>Dikarya</taxon>
        <taxon>Basidiomycota</taxon>
        <taxon>Agaricomycotina</taxon>
        <taxon>Agaricomycetes</taxon>
        <taxon>Agaricomycetidae</taxon>
        <taxon>Agaricales</taxon>
        <taxon>Tricholomatineae</taxon>
        <taxon>Clitocybaceae</taxon>
        <taxon>Collybia</taxon>
    </lineage>
</organism>
<keyword evidence="1" id="KW-1133">Transmembrane helix</keyword>
<evidence type="ECO:0000313" key="4">
    <source>
        <dbReference type="Proteomes" id="UP000807353"/>
    </source>
</evidence>
<keyword evidence="1" id="KW-0472">Membrane</keyword>
<name>A0A9P5XTD7_9AGAR</name>
<dbReference type="PANTHER" id="PTHR40465">
    <property type="entry name" value="CHROMOSOME 1, WHOLE GENOME SHOTGUN SEQUENCE"/>
    <property type="match status" value="1"/>
</dbReference>
<dbReference type="OrthoDB" id="2535105at2759"/>
<dbReference type="Pfam" id="PF20152">
    <property type="entry name" value="DUF6534"/>
    <property type="match status" value="1"/>
</dbReference>
<gene>
    <name evidence="3" type="ORF">BDZ94DRAFT_1315362</name>
</gene>
<protein>
    <recommendedName>
        <fullName evidence="2">DUF6534 domain-containing protein</fullName>
    </recommendedName>
</protein>
<proteinExistence type="predicted"/>
<evidence type="ECO:0000313" key="3">
    <source>
        <dbReference type="EMBL" id="KAF9456207.1"/>
    </source>
</evidence>
<feature type="transmembrane region" description="Helical" evidence="1">
    <location>
        <begin position="191"/>
        <end position="212"/>
    </location>
</feature>
<comment type="caution">
    <text evidence="3">The sequence shown here is derived from an EMBL/GenBank/DDBJ whole genome shotgun (WGS) entry which is preliminary data.</text>
</comment>
<keyword evidence="4" id="KW-1185">Reference proteome</keyword>
<feature type="transmembrane region" description="Helical" evidence="1">
    <location>
        <begin position="90"/>
        <end position="111"/>
    </location>
</feature>
<dbReference type="Proteomes" id="UP000807353">
    <property type="component" value="Unassembled WGS sequence"/>
</dbReference>
<accession>A0A9P5XTD7</accession>
<sequence>MQGYHYFSRFPQDPRGLKLMAIAVWIGAIGNVICIWWGMYTLTITDFGLAPELLGVPLAINIASGFASFVRSAVQAFYTYRMYKYSGSLYLPIICWSISAYEFVAGIILSVTWPTATFAVQLRYLDYWSWLLYSIFTSAASADIAIAASMCYYLLKKRNQGLKRTVRVIDRLVIWTIQTGLLTRYSQTFSVIGGGLIARFSVTAITITITYAVQKENFAWLGLLNFLTNLYPTALFTLLNGRSNLKADDLTTDIRPQVLASTNGTLDISSPTTMKGRPTQMQVTVEQEDFPLYHIMSDSRV</sequence>
<reference evidence="3" key="1">
    <citation type="submission" date="2020-11" db="EMBL/GenBank/DDBJ databases">
        <authorList>
            <consortium name="DOE Joint Genome Institute"/>
            <person name="Ahrendt S."/>
            <person name="Riley R."/>
            <person name="Andreopoulos W."/>
            <person name="Labutti K."/>
            <person name="Pangilinan J."/>
            <person name="Ruiz-Duenas F.J."/>
            <person name="Barrasa J.M."/>
            <person name="Sanchez-Garcia M."/>
            <person name="Camarero S."/>
            <person name="Miyauchi S."/>
            <person name="Serrano A."/>
            <person name="Linde D."/>
            <person name="Babiker R."/>
            <person name="Drula E."/>
            <person name="Ayuso-Fernandez I."/>
            <person name="Pacheco R."/>
            <person name="Padilla G."/>
            <person name="Ferreira P."/>
            <person name="Barriuso J."/>
            <person name="Kellner H."/>
            <person name="Castanera R."/>
            <person name="Alfaro M."/>
            <person name="Ramirez L."/>
            <person name="Pisabarro A.G."/>
            <person name="Kuo A."/>
            <person name="Tritt A."/>
            <person name="Lipzen A."/>
            <person name="He G."/>
            <person name="Yan M."/>
            <person name="Ng V."/>
            <person name="Cullen D."/>
            <person name="Martin F."/>
            <person name="Rosso M.-N."/>
            <person name="Henrissat B."/>
            <person name="Hibbett D."/>
            <person name="Martinez A.T."/>
            <person name="Grigoriev I.V."/>
        </authorList>
    </citation>
    <scope>NUCLEOTIDE SEQUENCE</scope>
    <source>
        <strain evidence="3">CBS 247.69</strain>
    </source>
</reference>
<feature type="transmembrane region" description="Helical" evidence="1">
    <location>
        <begin position="58"/>
        <end position="78"/>
    </location>
</feature>
<evidence type="ECO:0000259" key="2">
    <source>
        <dbReference type="Pfam" id="PF20152"/>
    </source>
</evidence>
<feature type="transmembrane region" description="Helical" evidence="1">
    <location>
        <begin position="131"/>
        <end position="155"/>
    </location>
</feature>
<feature type="domain" description="DUF6534" evidence="2">
    <location>
        <begin position="140"/>
        <end position="243"/>
    </location>
</feature>
<dbReference type="PANTHER" id="PTHR40465:SF1">
    <property type="entry name" value="DUF6534 DOMAIN-CONTAINING PROTEIN"/>
    <property type="match status" value="1"/>
</dbReference>
<dbReference type="EMBL" id="MU150446">
    <property type="protein sequence ID" value="KAF9456207.1"/>
    <property type="molecule type" value="Genomic_DNA"/>
</dbReference>
<dbReference type="InterPro" id="IPR045339">
    <property type="entry name" value="DUF6534"/>
</dbReference>
<feature type="transmembrane region" description="Helical" evidence="1">
    <location>
        <begin position="218"/>
        <end position="239"/>
    </location>
</feature>
<dbReference type="AlphaFoldDB" id="A0A9P5XTD7"/>
<feature type="transmembrane region" description="Helical" evidence="1">
    <location>
        <begin position="20"/>
        <end position="38"/>
    </location>
</feature>
<evidence type="ECO:0000256" key="1">
    <source>
        <dbReference type="SAM" id="Phobius"/>
    </source>
</evidence>
<keyword evidence="1" id="KW-0812">Transmembrane</keyword>